<dbReference type="InterPro" id="IPR037056">
    <property type="entry name" value="RNase_H1_N_sf"/>
</dbReference>
<accession>A0A8H6H8Y2</accession>
<keyword evidence="7" id="KW-1185">Reference proteome</keyword>
<feature type="domain" description="Ribonuclease H1 N-terminal" evidence="2">
    <location>
        <begin position="125"/>
        <end position="148"/>
    </location>
</feature>
<evidence type="ECO:0000259" key="2">
    <source>
        <dbReference type="Pfam" id="PF01693"/>
    </source>
</evidence>
<sequence>MSTPRSTPRRTQPSVIIRGGKYSGGYADNGASPARAPRVPAAPQPSTESLQREIRRLTDQVKDLEESQRTLTDTNQALFVIINMLREDMRTVLDRLDRAPSPLPDDDSDVDAVIIPPVFNPNANKFYVVTKGRAPGIYTNHAWATHLVSDLPFNDSCWSAVDTLEDAWTIWNTQRAVRAVRITGRTEGDLEIYGPAAFQLPPRQNRRRSRG</sequence>
<dbReference type="EMBL" id="JACGCI010000059">
    <property type="protein sequence ID" value="KAF6750104.1"/>
    <property type="molecule type" value="Genomic_DNA"/>
</dbReference>
<dbReference type="InterPro" id="IPR009027">
    <property type="entry name" value="Ribosomal_bL9/RNase_H1_N"/>
</dbReference>
<feature type="region of interest" description="Disordered" evidence="1">
    <location>
        <begin position="1"/>
        <end position="50"/>
    </location>
</feature>
<protein>
    <recommendedName>
        <fullName evidence="2">Ribonuclease H1 N-terminal domain-containing protein</fullName>
    </recommendedName>
</protein>
<evidence type="ECO:0000313" key="5">
    <source>
        <dbReference type="EMBL" id="KAF6750104.1"/>
    </source>
</evidence>
<gene>
    <name evidence="5" type="ORF">DFP72DRAFT_1072717</name>
    <name evidence="6" type="ORF">DFP72DRAFT_1072724</name>
    <name evidence="3" type="ORF">DFP72DRAFT_1081807</name>
    <name evidence="4" type="ORF">DFP72DRAFT_1081812</name>
</gene>
<dbReference type="EMBL" id="JACGCI010000059">
    <property type="protein sequence ID" value="KAF6750111.1"/>
    <property type="molecule type" value="Genomic_DNA"/>
</dbReference>
<evidence type="ECO:0000313" key="4">
    <source>
        <dbReference type="EMBL" id="KAF6742589.1"/>
    </source>
</evidence>
<dbReference type="OrthoDB" id="3118800at2759"/>
<dbReference type="EMBL" id="JACGCI010000180">
    <property type="protein sequence ID" value="KAF6742582.1"/>
    <property type="molecule type" value="Genomic_DNA"/>
</dbReference>
<dbReference type="Gene3D" id="3.40.970.10">
    <property type="entry name" value="Ribonuclease H1, N-terminal domain"/>
    <property type="match status" value="1"/>
</dbReference>
<evidence type="ECO:0000313" key="6">
    <source>
        <dbReference type="EMBL" id="KAF6750111.1"/>
    </source>
</evidence>
<dbReference type="Pfam" id="PF01693">
    <property type="entry name" value="Cauli_VI"/>
    <property type="match status" value="1"/>
</dbReference>
<proteinExistence type="predicted"/>
<evidence type="ECO:0000313" key="7">
    <source>
        <dbReference type="Proteomes" id="UP000521943"/>
    </source>
</evidence>
<dbReference type="EMBL" id="JACGCI010000180">
    <property type="protein sequence ID" value="KAF6742589.1"/>
    <property type="molecule type" value="Genomic_DNA"/>
</dbReference>
<dbReference type="InterPro" id="IPR011320">
    <property type="entry name" value="RNase_H1_N"/>
</dbReference>
<comment type="caution">
    <text evidence="4">The sequence shown here is derived from an EMBL/GenBank/DDBJ whole genome shotgun (WGS) entry which is preliminary data.</text>
</comment>
<organism evidence="4 7">
    <name type="scientific">Ephemerocybe angulata</name>
    <dbReference type="NCBI Taxonomy" id="980116"/>
    <lineage>
        <taxon>Eukaryota</taxon>
        <taxon>Fungi</taxon>
        <taxon>Dikarya</taxon>
        <taxon>Basidiomycota</taxon>
        <taxon>Agaricomycotina</taxon>
        <taxon>Agaricomycetes</taxon>
        <taxon>Agaricomycetidae</taxon>
        <taxon>Agaricales</taxon>
        <taxon>Agaricineae</taxon>
        <taxon>Psathyrellaceae</taxon>
        <taxon>Ephemerocybe</taxon>
    </lineage>
</organism>
<name>A0A8H6H8Y2_9AGAR</name>
<dbReference type="Proteomes" id="UP000521943">
    <property type="component" value="Unassembled WGS sequence"/>
</dbReference>
<dbReference type="AlphaFoldDB" id="A0A8H6H8Y2"/>
<dbReference type="SUPFAM" id="SSF55658">
    <property type="entry name" value="L9 N-domain-like"/>
    <property type="match status" value="1"/>
</dbReference>
<feature type="compositionally biased region" description="Polar residues" evidence="1">
    <location>
        <begin position="1"/>
        <end position="14"/>
    </location>
</feature>
<feature type="compositionally biased region" description="Low complexity" evidence="1">
    <location>
        <begin position="31"/>
        <end position="46"/>
    </location>
</feature>
<reference evidence="4 7" key="1">
    <citation type="submission" date="2020-07" db="EMBL/GenBank/DDBJ databases">
        <title>Comparative genomics of pyrophilous fungi reveals a link between fire events and developmental genes.</title>
        <authorList>
            <consortium name="DOE Joint Genome Institute"/>
            <person name="Steindorff A.S."/>
            <person name="Carver A."/>
            <person name="Calhoun S."/>
            <person name="Stillman K."/>
            <person name="Liu H."/>
            <person name="Lipzen A."/>
            <person name="Pangilinan J."/>
            <person name="Labutti K."/>
            <person name="Bruns T.D."/>
            <person name="Grigoriev I.V."/>
        </authorList>
    </citation>
    <scope>NUCLEOTIDE SEQUENCE [LARGE SCALE GENOMIC DNA]</scope>
    <source>
        <strain evidence="4 7">CBS 144469</strain>
    </source>
</reference>
<evidence type="ECO:0000313" key="3">
    <source>
        <dbReference type="EMBL" id="KAF6742582.1"/>
    </source>
</evidence>
<evidence type="ECO:0000256" key="1">
    <source>
        <dbReference type="SAM" id="MobiDB-lite"/>
    </source>
</evidence>